<evidence type="ECO:0000256" key="1">
    <source>
        <dbReference type="ARBA" id="ARBA00006976"/>
    </source>
</evidence>
<proteinExistence type="inferred from homology"/>
<organism evidence="6 7">
    <name type="scientific">Lacticaseibacillus paracasei subsp. paracasei Lpp41</name>
    <dbReference type="NCBI Taxonomy" id="1256208"/>
    <lineage>
        <taxon>Bacteria</taxon>
        <taxon>Bacillati</taxon>
        <taxon>Bacillota</taxon>
        <taxon>Bacilli</taxon>
        <taxon>Lactobacillales</taxon>
        <taxon>Lactobacillaceae</taxon>
        <taxon>Lacticaseibacillus</taxon>
    </lineage>
</organism>
<accession>A0A829H2A4</accession>
<dbReference type="Gene3D" id="3.40.50.300">
    <property type="entry name" value="P-loop containing nucleotide triphosphate hydrolases"/>
    <property type="match status" value="1"/>
</dbReference>
<dbReference type="InterPro" id="IPR025669">
    <property type="entry name" value="AAA_dom"/>
</dbReference>
<evidence type="ECO:0000313" key="6">
    <source>
        <dbReference type="EMBL" id="EPC69653.1"/>
    </source>
</evidence>
<evidence type="ECO:0000313" key="7">
    <source>
        <dbReference type="Proteomes" id="UP000014244"/>
    </source>
</evidence>
<dbReference type="InterPro" id="IPR027417">
    <property type="entry name" value="P-loop_NTPase"/>
</dbReference>
<reference evidence="6 7" key="1">
    <citation type="journal article" date="2013" name="PLoS ONE">
        <title>Lactobacillus paracasei comparative genomics: towards species pan-genome definition and exploitation of diversity.</title>
        <authorList>
            <person name="Smokvina T."/>
            <person name="Wels M."/>
            <person name="Polka J."/>
            <person name="Chervaux C."/>
            <person name="Brisse S."/>
            <person name="Boekhorst J."/>
            <person name="van Hylckama Vlieg J.E."/>
            <person name="Siezen R.J."/>
        </authorList>
    </citation>
    <scope>NUCLEOTIDE SEQUENCE [LARGE SCALE GENOMIC DNA]</scope>
    <source>
        <strain evidence="6 7">Lpp41</strain>
    </source>
</reference>
<dbReference type="PANTHER" id="PTHR13696:SF99">
    <property type="entry name" value="COBYRINIC ACID AC-DIAMIDE SYNTHASE"/>
    <property type="match status" value="1"/>
</dbReference>
<comment type="subunit">
    <text evidence="3">Dimerizes in the presence of ATP but not ADP; ATP-binding is required for double-stranded (ds)DNA-binding. Interacts with DnaA.</text>
</comment>
<dbReference type="Pfam" id="PF13614">
    <property type="entry name" value="AAA_31"/>
    <property type="match status" value="1"/>
</dbReference>
<feature type="domain" description="AAA" evidence="5">
    <location>
        <begin position="5"/>
        <end position="182"/>
    </location>
</feature>
<sequence>MPCLTIAIANQKGGVAKTTTVSELGELLSQQYHKKVLMIDIDPQASLTSIKGDMNDIIINNRKTMSNVMLRQSSIDEIVIPIKTNLYLAPATLVLSDVELNIINATLRELILKAALNSMLGSYDFVLIDCPPSRGLLTVNALSASDYVLIPIQAEYQALLGLQLLKNTVANVQSQINKELKVWGYVVTMTTRTNQSSDTLNEIKKDHYPILSTIPRSTKVSDAGVANMSTYEFDTNNPAGSAYLKLSEKLLGLEM</sequence>
<dbReference type="CDD" id="cd02042">
    <property type="entry name" value="ParAB_family"/>
    <property type="match status" value="1"/>
</dbReference>
<dbReference type="PANTHER" id="PTHR13696">
    <property type="entry name" value="P-LOOP CONTAINING NUCLEOSIDE TRIPHOSPHATE HYDROLASE"/>
    <property type="match status" value="1"/>
</dbReference>
<evidence type="ECO:0000256" key="3">
    <source>
        <dbReference type="ARBA" id="ARBA00062323"/>
    </source>
</evidence>
<protein>
    <recommendedName>
        <fullName evidence="4">Sporulation initiation inhibitor protein Soj</fullName>
    </recommendedName>
</protein>
<evidence type="ECO:0000256" key="2">
    <source>
        <dbReference type="ARBA" id="ARBA00049360"/>
    </source>
</evidence>
<evidence type="ECO:0000259" key="5">
    <source>
        <dbReference type="Pfam" id="PF13614"/>
    </source>
</evidence>
<dbReference type="Proteomes" id="UP000014244">
    <property type="component" value="Unassembled WGS sequence"/>
</dbReference>
<comment type="caution">
    <text evidence="6">The sequence shown here is derived from an EMBL/GenBank/DDBJ whole genome shotgun (WGS) entry which is preliminary data.</text>
</comment>
<dbReference type="AlphaFoldDB" id="A0A829H2A4"/>
<evidence type="ECO:0000256" key="4">
    <source>
        <dbReference type="ARBA" id="ARBA00071824"/>
    </source>
</evidence>
<name>A0A829H2A4_LACPA</name>
<comment type="similarity">
    <text evidence="1">Belongs to the ParA family.</text>
</comment>
<comment type="catalytic activity">
    <reaction evidence="2">
        <text>ATP + H2O = ADP + phosphate + H(+)</text>
        <dbReference type="Rhea" id="RHEA:13065"/>
        <dbReference type="ChEBI" id="CHEBI:15377"/>
        <dbReference type="ChEBI" id="CHEBI:15378"/>
        <dbReference type="ChEBI" id="CHEBI:30616"/>
        <dbReference type="ChEBI" id="CHEBI:43474"/>
        <dbReference type="ChEBI" id="CHEBI:456216"/>
    </reaction>
</comment>
<dbReference type="SUPFAM" id="SSF52540">
    <property type="entry name" value="P-loop containing nucleoside triphosphate hydrolases"/>
    <property type="match status" value="1"/>
</dbReference>
<dbReference type="EMBL" id="ANKE01000820">
    <property type="protein sequence ID" value="EPC69653.1"/>
    <property type="molecule type" value="Genomic_DNA"/>
</dbReference>
<dbReference type="FunFam" id="3.40.50.300:FF:000285">
    <property type="entry name" value="Sporulation initiation inhibitor Soj"/>
    <property type="match status" value="1"/>
</dbReference>
<gene>
    <name evidence="6" type="ORF">Lpp41_16930</name>
</gene>
<dbReference type="InterPro" id="IPR050678">
    <property type="entry name" value="DNA_Partitioning_ATPase"/>
</dbReference>